<evidence type="ECO:0000313" key="13">
    <source>
        <dbReference type="Proteomes" id="UP001141806"/>
    </source>
</evidence>
<evidence type="ECO:0000256" key="2">
    <source>
        <dbReference type="ARBA" id="ARBA00001946"/>
    </source>
</evidence>
<sequence length="224" mass="25977">MEICFQLLTQEKRVTQRELFYKLLYSSPDYFTSQLEVSRMTQVVTVLESWLLAEVFHWAFVVAGYLNLIEKLIMQSDAQYIIVVEKHAIFQRLAEDKIFNHLITTKGYPDIATRLLLYRRSRAFPDLPIIALVDWNPAGLAILCTFKFGSIGMGLEAYRYTCNVKWLGLRGDDLTLIPEQSLVPLKPRDLQIAKNLMSSEMLQGNYREEFLSMVQRSQRAELAL</sequence>
<dbReference type="InterPro" id="IPR002815">
    <property type="entry name" value="Spo11/TopoVI_A"/>
</dbReference>
<dbReference type="SUPFAM" id="SSF56726">
    <property type="entry name" value="DNA topoisomerase IV, alpha subunit"/>
    <property type="match status" value="1"/>
</dbReference>
<comment type="caution">
    <text evidence="12">The sequence shown here is derived from an EMBL/GenBank/DDBJ whole genome shotgun (WGS) entry which is preliminary data.</text>
</comment>
<dbReference type="PANTHER" id="PTHR10848:SF0">
    <property type="entry name" value="MEIOTIC RECOMBINATION PROTEIN SPO11"/>
    <property type="match status" value="1"/>
</dbReference>
<dbReference type="Proteomes" id="UP001141806">
    <property type="component" value="Unassembled WGS sequence"/>
</dbReference>
<name>A0A9Q0GU43_9MAGN</name>
<accession>A0A9Q0GU43</accession>
<evidence type="ECO:0000256" key="3">
    <source>
        <dbReference type="ARBA" id="ARBA00006559"/>
    </source>
</evidence>
<dbReference type="EC" id="5.6.2.2" evidence="4"/>
<dbReference type="Gene3D" id="3.40.1360.10">
    <property type="match status" value="1"/>
</dbReference>
<feature type="domain" description="Spo11/DNA topoisomerase VI subunit A N-terminal" evidence="10">
    <location>
        <begin position="1"/>
        <end position="45"/>
    </location>
</feature>
<keyword evidence="9" id="KW-0413">Isomerase</keyword>
<keyword evidence="5" id="KW-0479">Metal-binding</keyword>
<dbReference type="GO" id="GO:0000706">
    <property type="term" value="P:meiotic DNA double-strand break processing"/>
    <property type="evidence" value="ECO:0007669"/>
    <property type="project" value="TreeGrafter"/>
</dbReference>
<keyword evidence="8" id="KW-0238">DNA-binding</keyword>
<proteinExistence type="inferred from homology"/>
<comment type="similarity">
    <text evidence="3">Belongs to the TOP6A family.</text>
</comment>
<reference evidence="12" key="1">
    <citation type="journal article" date="2023" name="Plant J.">
        <title>The genome of the king protea, Protea cynaroides.</title>
        <authorList>
            <person name="Chang J."/>
            <person name="Duong T.A."/>
            <person name="Schoeman C."/>
            <person name="Ma X."/>
            <person name="Roodt D."/>
            <person name="Barker N."/>
            <person name="Li Z."/>
            <person name="Van de Peer Y."/>
            <person name="Mizrachi E."/>
        </authorList>
    </citation>
    <scope>NUCLEOTIDE SEQUENCE</scope>
    <source>
        <tissue evidence="12">Young leaves</tissue>
    </source>
</reference>
<dbReference type="Pfam" id="PF04406">
    <property type="entry name" value="TP6A_N"/>
    <property type="match status" value="1"/>
</dbReference>
<dbReference type="InterPro" id="IPR034136">
    <property type="entry name" value="TOPRIM_Topo6A/Spo11"/>
</dbReference>
<feature type="domain" description="Topoisomerase 6 subunit A/Spo11 TOPRIM" evidence="11">
    <location>
        <begin position="80"/>
        <end position="222"/>
    </location>
</feature>
<dbReference type="PANTHER" id="PTHR10848">
    <property type="entry name" value="MEIOTIC RECOMBINATION PROTEIN SPO11"/>
    <property type="match status" value="1"/>
</dbReference>
<dbReference type="AlphaFoldDB" id="A0A9Q0GU43"/>
<gene>
    <name evidence="12" type="ORF">NE237_028849</name>
</gene>
<evidence type="ECO:0000256" key="9">
    <source>
        <dbReference type="ARBA" id="ARBA00023235"/>
    </source>
</evidence>
<keyword evidence="6" id="KW-0460">Magnesium</keyword>
<dbReference type="Pfam" id="PF21180">
    <property type="entry name" value="TOP6A-Spo11_Toprim"/>
    <property type="match status" value="1"/>
</dbReference>
<dbReference type="PRINTS" id="PR01550">
    <property type="entry name" value="TOP6AFAMILY"/>
</dbReference>
<evidence type="ECO:0000259" key="11">
    <source>
        <dbReference type="Pfam" id="PF21180"/>
    </source>
</evidence>
<dbReference type="EMBL" id="JAMYWD010000012">
    <property type="protein sequence ID" value="KAJ4952017.1"/>
    <property type="molecule type" value="Genomic_DNA"/>
</dbReference>
<dbReference type="GO" id="GO:0000228">
    <property type="term" value="C:nuclear chromosome"/>
    <property type="evidence" value="ECO:0007669"/>
    <property type="project" value="TreeGrafter"/>
</dbReference>
<comment type="cofactor">
    <cofactor evidence="2">
        <name>Mg(2+)</name>
        <dbReference type="ChEBI" id="CHEBI:18420"/>
    </cofactor>
</comment>
<keyword evidence="7" id="KW-0799">Topoisomerase</keyword>
<organism evidence="12 13">
    <name type="scientific">Protea cynaroides</name>
    <dbReference type="NCBI Taxonomy" id="273540"/>
    <lineage>
        <taxon>Eukaryota</taxon>
        <taxon>Viridiplantae</taxon>
        <taxon>Streptophyta</taxon>
        <taxon>Embryophyta</taxon>
        <taxon>Tracheophyta</taxon>
        <taxon>Spermatophyta</taxon>
        <taxon>Magnoliopsida</taxon>
        <taxon>Proteales</taxon>
        <taxon>Proteaceae</taxon>
        <taxon>Protea</taxon>
    </lineage>
</organism>
<dbReference type="CDD" id="cd00223">
    <property type="entry name" value="TOPRIM_TopoIIB_SPO"/>
    <property type="match status" value="1"/>
</dbReference>
<evidence type="ECO:0000256" key="4">
    <source>
        <dbReference type="ARBA" id="ARBA00012895"/>
    </source>
</evidence>
<dbReference type="GO" id="GO:0003918">
    <property type="term" value="F:DNA topoisomerase type II (double strand cut, ATP-hydrolyzing) activity"/>
    <property type="evidence" value="ECO:0007669"/>
    <property type="project" value="UniProtKB-EC"/>
</dbReference>
<keyword evidence="13" id="KW-1185">Reference proteome</keyword>
<dbReference type="GO" id="GO:0005524">
    <property type="term" value="F:ATP binding"/>
    <property type="evidence" value="ECO:0007669"/>
    <property type="project" value="InterPro"/>
</dbReference>
<evidence type="ECO:0000256" key="1">
    <source>
        <dbReference type="ARBA" id="ARBA00000185"/>
    </source>
</evidence>
<dbReference type="InterPro" id="IPR036078">
    <property type="entry name" value="Spo11/TopoVI_A_sf"/>
</dbReference>
<dbReference type="InterPro" id="IPR013049">
    <property type="entry name" value="Spo11/TopoVI_A_N"/>
</dbReference>
<evidence type="ECO:0000256" key="5">
    <source>
        <dbReference type="ARBA" id="ARBA00022723"/>
    </source>
</evidence>
<protein>
    <recommendedName>
        <fullName evidence="4">DNA topoisomerase (ATP-hydrolyzing)</fullName>
        <ecNumber evidence="4">5.6.2.2</ecNumber>
    </recommendedName>
</protein>
<dbReference type="GO" id="GO:0042138">
    <property type="term" value="P:meiotic DNA double-strand break formation"/>
    <property type="evidence" value="ECO:0007669"/>
    <property type="project" value="TreeGrafter"/>
</dbReference>
<dbReference type="GO" id="GO:0007131">
    <property type="term" value="P:reciprocal meiotic recombination"/>
    <property type="evidence" value="ECO:0007669"/>
    <property type="project" value="TreeGrafter"/>
</dbReference>
<evidence type="ECO:0000256" key="8">
    <source>
        <dbReference type="ARBA" id="ARBA00023125"/>
    </source>
</evidence>
<comment type="catalytic activity">
    <reaction evidence="1">
        <text>ATP-dependent breakage, passage and rejoining of double-stranded DNA.</text>
        <dbReference type="EC" id="5.6.2.2"/>
    </reaction>
</comment>
<evidence type="ECO:0000313" key="12">
    <source>
        <dbReference type="EMBL" id="KAJ4952017.1"/>
    </source>
</evidence>
<evidence type="ECO:0000259" key="10">
    <source>
        <dbReference type="Pfam" id="PF04406"/>
    </source>
</evidence>
<dbReference type="GO" id="GO:0046872">
    <property type="term" value="F:metal ion binding"/>
    <property type="evidence" value="ECO:0007669"/>
    <property type="project" value="UniProtKB-KW"/>
</dbReference>
<dbReference type="GO" id="GO:0003677">
    <property type="term" value="F:DNA binding"/>
    <property type="evidence" value="ECO:0007669"/>
    <property type="project" value="UniProtKB-KW"/>
</dbReference>
<evidence type="ECO:0000256" key="7">
    <source>
        <dbReference type="ARBA" id="ARBA00023029"/>
    </source>
</evidence>
<evidence type="ECO:0000256" key="6">
    <source>
        <dbReference type="ARBA" id="ARBA00022842"/>
    </source>
</evidence>
<dbReference type="OrthoDB" id="5377392at2759"/>